<dbReference type="InterPro" id="IPR011330">
    <property type="entry name" value="Glyco_hydro/deAcase_b/a-brl"/>
</dbReference>
<dbReference type="InterPro" id="IPR041147">
    <property type="entry name" value="GH38_C"/>
</dbReference>
<dbReference type="Gene3D" id="2.60.40.2220">
    <property type="match status" value="1"/>
</dbReference>
<dbReference type="Pfam" id="PF22907">
    <property type="entry name" value="Ams1-like_1st"/>
    <property type="match status" value="1"/>
</dbReference>
<dbReference type="Gene3D" id="1.20.1270.50">
    <property type="entry name" value="Glycoside hydrolase family 38, central domain"/>
    <property type="match status" value="1"/>
</dbReference>
<proteinExistence type="inferred from homology"/>
<organism evidence="8 9">
    <name type="scientific">Dimorphilus gyrociliatus</name>
    <dbReference type="NCBI Taxonomy" id="2664684"/>
    <lineage>
        <taxon>Eukaryota</taxon>
        <taxon>Metazoa</taxon>
        <taxon>Spiralia</taxon>
        <taxon>Lophotrochozoa</taxon>
        <taxon>Annelida</taxon>
        <taxon>Polychaeta</taxon>
        <taxon>Polychaeta incertae sedis</taxon>
        <taxon>Dinophilidae</taxon>
        <taxon>Dimorphilus</taxon>
    </lineage>
</organism>
<dbReference type="Gene3D" id="2.70.98.30">
    <property type="entry name" value="Golgi alpha-mannosidase II, domain 4"/>
    <property type="match status" value="1"/>
</dbReference>
<comment type="catalytic activity">
    <reaction evidence="1">
        <text>Hydrolysis of terminal, non-reducing alpha-D-mannose residues in alpha-D-mannosides.</text>
        <dbReference type="EC" id="3.2.1.24"/>
    </reaction>
</comment>
<keyword evidence="4" id="KW-0479">Metal-binding</keyword>
<dbReference type="AlphaFoldDB" id="A0A7I8VAB1"/>
<dbReference type="PANTHER" id="PTHR46017:SF1">
    <property type="entry name" value="ALPHA-MANNOSIDASE 2C1"/>
    <property type="match status" value="1"/>
</dbReference>
<dbReference type="Gene3D" id="3.20.110.10">
    <property type="entry name" value="Glycoside hydrolase 38, N terminal domain"/>
    <property type="match status" value="1"/>
</dbReference>
<dbReference type="FunFam" id="3.20.110.10:FF:000002">
    <property type="entry name" value="alpha-mannosidase 2C1 isoform X1"/>
    <property type="match status" value="1"/>
</dbReference>
<dbReference type="FunFam" id="1.20.1270.50:FF:000004">
    <property type="entry name" value="alpha-mannosidase 2C1 isoform X1"/>
    <property type="match status" value="1"/>
</dbReference>
<dbReference type="FunFam" id="2.70.98.30:FF:000001">
    <property type="entry name" value="alpha-mannosidase 2C1 isoform X2"/>
    <property type="match status" value="1"/>
</dbReference>
<dbReference type="InterPro" id="IPR054723">
    <property type="entry name" value="Ams1-like_N"/>
</dbReference>
<dbReference type="EMBL" id="CAJFCJ010000003">
    <property type="protein sequence ID" value="CAD5113260.1"/>
    <property type="molecule type" value="Genomic_DNA"/>
</dbReference>
<evidence type="ECO:0000259" key="7">
    <source>
        <dbReference type="SMART" id="SM00872"/>
    </source>
</evidence>
<name>A0A7I8VAB1_9ANNE</name>
<gene>
    <name evidence="8" type="ORF">DGYR_LOCUS2287</name>
</gene>
<dbReference type="Pfam" id="PF01074">
    <property type="entry name" value="Glyco_hydro_38N"/>
    <property type="match status" value="1"/>
</dbReference>
<dbReference type="GO" id="GO:0004559">
    <property type="term" value="F:alpha-mannosidase activity"/>
    <property type="evidence" value="ECO:0007669"/>
    <property type="project" value="UniProtKB-EC"/>
</dbReference>
<dbReference type="SUPFAM" id="SSF88713">
    <property type="entry name" value="Glycoside hydrolase/deacetylase"/>
    <property type="match status" value="1"/>
</dbReference>
<comment type="similarity">
    <text evidence="2">Belongs to the glycosyl hydrolase 38 family.</text>
</comment>
<dbReference type="InterPro" id="IPR037094">
    <property type="entry name" value="Glyco_hydro_38_cen_sf"/>
</dbReference>
<dbReference type="InterPro" id="IPR000602">
    <property type="entry name" value="Glyco_hydro_38_N"/>
</dbReference>
<dbReference type="SUPFAM" id="SSF88688">
    <property type="entry name" value="Families 57/38 glycoside transferase middle domain"/>
    <property type="match status" value="1"/>
</dbReference>
<sequence length="1038" mass="120077">MSMPRYTLKHKRTTLERAEKFISEVYFTDVNLHGKLRKFERNIELIEHYKAPGRITFQQAISNKFNATKLHERFGPTWSTHWFRITLEIPKELQSEDVQLEWDSESEAMIWSEDGRALQGFTGENRRNLFLLPKKSGKQIWFIEMACNGLFGAGNNSQINPPNENKYFELKKCGLVVLNELVHQLCIDYQILIDIVKQLGKSTRSYQALFTLNKMTNIIEVGNDRSYEEARSIAKSFYEEHNGQNIHMIHAVGNCHIDSAWLWPYEETIRKCARSWSSTIRLMEKYPDFTFACSQGQQFEWVKDNYPDIYEEMKKYISEGRFIPIGGTWCELDGNIPSGESYIRQFLIGQRFFRKEFNITCQEFWLPDTFGYSGQLPQLIKLGGMTRFVTQKMSWNIFNKFPHNTFYWIGIDNSKVICHFPPGDSYTMEGKISELIATENNHKDKGRSDRSMYLYGYGDGGQGPTGEMIEVLNRVKDVVGLPKVKYSSPTEFFDEVESFESKNLCEWTGELYLEMHNGTYTTQAKTKLDNRKCEFLLRDVEFLSSLAWLNKSYQYPHEELTRIWKLLLLNQFHDVLPGSSIRIVYEDAAKYYKDIKRSGKKLKDSSLAAFSNEKDNKGSVLINTFGWARKEVVSWSDETIEKADLEQEKIQYDVGESLVLVDIPAFTFNPLSKLDVIQPNESNEVTVTKDEDGNFVMRNSLLTAVIDCVGRVISLKLAGSEREAISQSDPANQFLIFDDIPLYWDAWDVMDYHLETRKTLESAIEYARITESGPIRASLVFALKISDSSYIQQTIKLDALSPMLKFDTIVHWHENRKFLKVEFPLRVHTTCATYETQYGFLNRPNHQNTSWDSAKFEVCGHKWADLSEHGFGVSVLNDCKYGWSTFGNIMRLSLLRSPKAPDETADMGIHHFTYGLMPHSGTFQQANVIQQSYNLNCPLVEVPTKQDVSGKFDIEISENAIILESIKKAEDHDAIVFRFYESHGSHVTTRVKLPKIIKDAKHCNAIEDIFEDECLNFDKENLVIEFTPFQIRSVMIIF</sequence>
<dbReference type="InterPro" id="IPR011682">
    <property type="entry name" value="Glyco_hydro_38_C"/>
</dbReference>
<dbReference type="InterPro" id="IPR015341">
    <property type="entry name" value="Glyco_hydro_38_cen"/>
</dbReference>
<feature type="domain" description="Glycoside hydrolase family 38 central" evidence="7">
    <location>
        <begin position="514"/>
        <end position="592"/>
    </location>
</feature>
<dbReference type="InterPro" id="IPR028995">
    <property type="entry name" value="Glyco_hydro_57/38_cen_sf"/>
</dbReference>
<evidence type="ECO:0000256" key="2">
    <source>
        <dbReference type="ARBA" id="ARBA00009792"/>
    </source>
</evidence>
<dbReference type="Pfam" id="PF17677">
    <property type="entry name" value="Glyco_hydro38C2"/>
    <property type="match status" value="1"/>
</dbReference>
<accession>A0A7I8VAB1</accession>
<evidence type="ECO:0000256" key="1">
    <source>
        <dbReference type="ARBA" id="ARBA00000365"/>
    </source>
</evidence>
<comment type="caution">
    <text evidence="8">The sequence shown here is derived from an EMBL/GenBank/DDBJ whole genome shotgun (WGS) entry which is preliminary data.</text>
</comment>
<evidence type="ECO:0000256" key="3">
    <source>
        <dbReference type="ARBA" id="ARBA00012752"/>
    </source>
</evidence>
<dbReference type="InterPro" id="IPR027291">
    <property type="entry name" value="Glyco_hydro_38_N_sf"/>
</dbReference>
<dbReference type="SMART" id="SM00872">
    <property type="entry name" value="Alpha-mann_mid"/>
    <property type="match status" value="1"/>
</dbReference>
<dbReference type="GO" id="GO:0030246">
    <property type="term" value="F:carbohydrate binding"/>
    <property type="evidence" value="ECO:0007669"/>
    <property type="project" value="InterPro"/>
</dbReference>
<dbReference type="PANTHER" id="PTHR46017">
    <property type="entry name" value="ALPHA-MANNOSIDASE 2C1"/>
    <property type="match status" value="1"/>
</dbReference>
<evidence type="ECO:0000256" key="6">
    <source>
        <dbReference type="ARBA" id="ARBA00023295"/>
    </source>
</evidence>
<dbReference type="SUPFAM" id="SSF74650">
    <property type="entry name" value="Galactose mutarotase-like"/>
    <property type="match status" value="1"/>
</dbReference>
<evidence type="ECO:0000313" key="8">
    <source>
        <dbReference type="EMBL" id="CAD5113260.1"/>
    </source>
</evidence>
<keyword evidence="6" id="KW-0326">Glycosidase</keyword>
<dbReference type="InterPro" id="IPR011013">
    <property type="entry name" value="Gal_mutarotase_sf_dom"/>
</dbReference>
<reference evidence="8 9" key="1">
    <citation type="submission" date="2020-08" db="EMBL/GenBank/DDBJ databases">
        <authorList>
            <person name="Hejnol A."/>
        </authorList>
    </citation>
    <scope>NUCLEOTIDE SEQUENCE [LARGE SCALE GENOMIC DNA]</scope>
</reference>
<dbReference type="GO" id="GO:0006013">
    <property type="term" value="P:mannose metabolic process"/>
    <property type="evidence" value="ECO:0007669"/>
    <property type="project" value="InterPro"/>
</dbReference>
<keyword evidence="5" id="KW-0378">Hydrolase</keyword>
<keyword evidence="9" id="KW-1185">Reference proteome</keyword>
<dbReference type="Proteomes" id="UP000549394">
    <property type="component" value="Unassembled WGS sequence"/>
</dbReference>
<dbReference type="EC" id="3.2.1.24" evidence="3"/>
<evidence type="ECO:0000256" key="4">
    <source>
        <dbReference type="ARBA" id="ARBA00022723"/>
    </source>
</evidence>
<dbReference type="Pfam" id="PF09261">
    <property type="entry name" value="Alpha-mann_mid"/>
    <property type="match status" value="1"/>
</dbReference>
<protein>
    <recommendedName>
        <fullName evidence="3">alpha-mannosidase</fullName>
        <ecNumber evidence="3">3.2.1.24</ecNumber>
    </recommendedName>
</protein>
<evidence type="ECO:0000313" key="9">
    <source>
        <dbReference type="Proteomes" id="UP000549394"/>
    </source>
</evidence>
<dbReference type="CDD" id="cd10813">
    <property type="entry name" value="GH38N_AMII_Man2C1"/>
    <property type="match status" value="1"/>
</dbReference>
<evidence type="ECO:0000256" key="5">
    <source>
        <dbReference type="ARBA" id="ARBA00022801"/>
    </source>
</evidence>
<dbReference type="GO" id="GO:0009313">
    <property type="term" value="P:oligosaccharide catabolic process"/>
    <property type="evidence" value="ECO:0007669"/>
    <property type="project" value="TreeGrafter"/>
</dbReference>
<dbReference type="OrthoDB" id="10261055at2759"/>
<dbReference type="Pfam" id="PF07748">
    <property type="entry name" value="Glyco_hydro_38C"/>
    <property type="match status" value="1"/>
</dbReference>
<dbReference type="GO" id="GO:0046872">
    <property type="term" value="F:metal ion binding"/>
    <property type="evidence" value="ECO:0007669"/>
    <property type="project" value="UniProtKB-KW"/>
</dbReference>